<dbReference type="OrthoDB" id="260519at2759"/>
<dbReference type="PANTHER" id="PTHR46237">
    <property type="entry name" value="CYTOCHROME B5 REDUCTASE 4 FAMILY MEMBER"/>
    <property type="match status" value="1"/>
</dbReference>
<dbReference type="VEuPathDB" id="TriTrypDB:BSAL_42370"/>
<reference evidence="6" key="1">
    <citation type="submission" date="2015-09" db="EMBL/GenBank/DDBJ databases">
        <authorList>
            <consortium name="Pathogen Informatics"/>
        </authorList>
    </citation>
    <scope>NUCLEOTIDE SEQUENCE [LARGE SCALE GENOMIC DNA]</scope>
    <source>
        <strain evidence="6">Lake Konstanz</strain>
    </source>
</reference>
<protein>
    <submittedName>
        <fullName evidence="5">Cytochrome b5 domain-containing protein, putative</fullName>
    </submittedName>
</protein>
<keyword evidence="3" id="KW-0408">Iron</keyword>
<name>A0A0S4KM28_BODSA</name>
<dbReference type="InterPro" id="IPR001199">
    <property type="entry name" value="Cyt_B5-like_heme/steroid-bd"/>
</dbReference>
<dbReference type="GO" id="GO:0020037">
    <property type="term" value="F:heme binding"/>
    <property type="evidence" value="ECO:0007669"/>
    <property type="project" value="TreeGrafter"/>
</dbReference>
<evidence type="ECO:0000313" key="5">
    <source>
        <dbReference type="EMBL" id="CUI15437.1"/>
    </source>
</evidence>
<evidence type="ECO:0000256" key="3">
    <source>
        <dbReference type="ARBA" id="ARBA00023004"/>
    </source>
</evidence>
<dbReference type="OMA" id="GHSQLDW"/>
<proteinExistence type="predicted"/>
<dbReference type="PROSITE" id="PS50255">
    <property type="entry name" value="CYTOCHROME_B5_2"/>
    <property type="match status" value="1"/>
</dbReference>
<feature type="domain" description="Cytochrome b5 heme-binding" evidence="4">
    <location>
        <begin position="75"/>
        <end position="151"/>
    </location>
</feature>
<dbReference type="Proteomes" id="UP000051952">
    <property type="component" value="Unassembled WGS sequence"/>
</dbReference>
<dbReference type="SUPFAM" id="SSF55856">
    <property type="entry name" value="Cytochrome b5-like heme/steroid binding domain"/>
    <property type="match status" value="1"/>
</dbReference>
<dbReference type="GO" id="GO:0005737">
    <property type="term" value="C:cytoplasm"/>
    <property type="evidence" value="ECO:0007669"/>
    <property type="project" value="TreeGrafter"/>
</dbReference>
<dbReference type="Gene3D" id="3.10.120.10">
    <property type="entry name" value="Cytochrome b5-like heme/steroid binding domain"/>
    <property type="match status" value="1"/>
</dbReference>
<evidence type="ECO:0000256" key="2">
    <source>
        <dbReference type="ARBA" id="ARBA00022723"/>
    </source>
</evidence>
<feature type="non-terminal residue" evidence="5">
    <location>
        <position position="1"/>
    </location>
</feature>
<evidence type="ECO:0000313" key="6">
    <source>
        <dbReference type="Proteomes" id="UP000051952"/>
    </source>
</evidence>
<organism evidence="5 6">
    <name type="scientific">Bodo saltans</name>
    <name type="common">Flagellated protozoan</name>
    <dbReference type="NCBI Taxonomy" id="75058"/>
    <lineage>
        <taxon>Eukaryota</taxon>
        <taxon>Discoba</taxon>
        <taxon>Euglenozoa</taxon>
        <taxon>Kinetoplastea</taxon>
        <taxon>Metakinetoplastina</taxon>
        <taxon>Eubodonida</taxon>
        <taxon>Bodonidae</taxon>
        <taxon>Bodo</taxon>
    </lineage>
</organism>
<keyword evidence="1" id="KW-0349">Heme</keyword>
<evidence type="ECO:0000259" key="4">
    <source>
        <dbReference type="PROSITE" id="PS50255"/>
    </source>
</evidence>
<keyword evidence="2" id="KW-0479">Metal-binding</keyword>
<dbReference type="InterPro" id="IPR051872">
    <property type="entry name" value="Cytochrome_b5/Flavoprotein_Rdt"/>
</dbReference>
<dbReference type="Pfam" id="PF00173">
    <property type="entry name" value="Cyt-b5"/>
    <property type="match status" value="1"/>
</dbReference>
<dbReference type="GO" id="GO:0046872">
    <property type="term" value="F:metal ion binding"/>
    <property type="evidence" value="ECO:0007669"/>
    <property type="project" value="UniProtKB-KW"/>
</dbReference>
<evidence type="ECO:0000256" key="1">
    <source>
        <dbReference type="ARBA" id="ARBA00022617"/>
    </source>
</evidence>
<keyword evidence="6" id="KW-1185">Reference proteome</keyword>
<accession>A0A0S4KM28</accession>
<dbReference type="PANTHER" id="PTHR46237:SF1">
    <property type="entry name" value="CYTOCHROME B5 REDUCTASE 4"/>
    <property type="match status" value="1"/>
</dbReference>
<dbReference type="GO" id="GO:0004128">
    <property type="term" value="F:cytochrome-b5 reductase activity, acting on NAD(P)H"/>
    <property type="evidence" value="ECO:0007669"/>
    <property type="project" value="TreeGrafter"/>
</dbReference>
<dbReference type="EMBL" id="CYKH01002148">
    <property type="protein sequence ID" value="CUI15437.1"/>
    <property type="molecule type" value="Genomic_DNA"/>
</dbReference>
<dbReference type="SMART" id="SM01117">
    <property type="entry name" value="Cyt-b5"/>
    <property type="match status" value="1"/>
</dbReference>
<sequence length="170" mass="18961">IAGMSNDAVTTVLDPAPPVGGSPSAQVYHFDGWRPQITREQMTKRGKVPRYDGCSMKDWQKRHDAKPFDLHTVMQRRITKEEVAQHCDMDDMWMVVQSVVFDVTNFQMYHPGGEQILRACAGKDATCLYETYHRWISCENMIGHCAIGILADDGASTSDAVAVVPSDQGQ</sequence>
<gene>
    <name evidence="5" type="ORF">BSAL_42370</name>
</gene>
<dbReference type="AlphaFoldDB" id="A0A0S4KM28"/>
<dbReference type="InterPro" id="IPR036400">
    <property type="entry name" value="Cyt_B5-like_heme/steroid_sf"/>
</dbReference>